<dbReference type="Pfam" id="PF05954">
    <property type="entry name" value="Phage_GPD"/>
    <property type="match status" value="1"/>
</dbReference>
<dbReference type="Proteomes" id="UP000023435">
    <property type="component" value="Unassembled WGS sequence"/>
</dbReference>
<accession>A0A108U5L1</accession>
<keyword evidence="2" id="KW-1185">Reference proteome</keyword>
<protein>
    <recommendedName>
        <fullName evidence="3">Phage protein D</fullName>
    </recommendedName>
</protein>
<dbReference type="RefSeq" id="WP_036107384.1">
    <property type="nucleotide sequence ID" value="NZ_JAJA02000001.1"/>
</dbReference>
<dbReference type="OrthoDB" id="4070623at2"/>
<dbReference type="Gene3D" id="3.55.50.10">
    <property type="entry name" value="Baseplate protein-like domains"/>
    <property type="match status" value="1"/>
</dbReference>
<dbReference type="EMBL" id="JAJA02000001">
    <property type="protein sequence ID" value="KWS02982.1"/>
    <property type="molecule type" value="Genomic_DNA"/>
</dbReference>
<gene>
    <name evidence="1" type="ORF">AZ78_0528</name>
</gene>
<name>A0A108U5L1_9GAMM</name>
<dbReference type="SUPFAM" id="SSF69279">
    <property type="entry name" value="Phage tail proteins"/>
    <property type="match status" value="1"/>
</dbReference>
<reference evidence="1 2" key="1">
    <citation type="journal article" date="2014" name="Genome Announc.">
        <title>Draft Genome Sequence of Lysobacter capsici AZ78, a Bacterium Antagonistic to Plant-Pathogenic Oomycetes.</title>
        <authorList>
            <person name="Puopolo G."/>
            <person name="Sonego P."/>
            <person name="Engelen K."/>
            <person name="Pertot I."/>
        </authorList>
    </citation>
    <scope>NUCLEOTIDE SEQUENCE [LARGE SCALE GENOMIC DNA]</scope>
    <source>
        <strain evidence="1 2">AZ78</strain>
    </source>
</reference>
<evidence type="ECO:0008006" key="3">
    <source>
        <dbReference type="Google" id="ProtNLM"/>
    </source>
</evidence>
<evidence type="ECO:0000313" key="1">
    <source>
        <dbReference type="EMBL" id="KWS02982.1"/>
    </source>
</evidence>
<sequence length="355" mass="38680">MADSGTSPIKASRPSVEIDGRRQDTLTSSLMSLDISESEAGLACCELVFGNWGGADTPGFQHFGRDLLEFGKPLTIKLGDAKLFEGRISAISATYPDGGTPQIGVCAEDRLQDLRMTRRTRGFADASLADVARSIAGDHGLQAQVDLSGESHKLLAQVNQSDLAFLRDLARHEDAQIWVEGTQLKAVQRARRDGPSLELSWAGPLREFEVRADLAHQRTQLTGAGWSVTDKRAAKHEADDAAIRAELGGKDSGAQTLQRAFGKRADTLVHACPLSDGEARVLAESSFRHMARRFVVGHGVAETRDNLRVGTRLTIKGIGPLFEGDYTVTQVQIRFDPKLGMRTEFWCDRPMIGRA</sequence>
<organism evidence="1 2">
    <name type="scientific">Lysobacter capsici AZ78</name>
    <dbReference type="NCBI Taxonomy" id="1444315"/>
    <lineage>
        <taxon>Bacteria</taxon>
        <taxon>Pseudomonadati</taxon>
        <taxon>Pseudomonadota</taxon>
        <taxon>Gammaproteobacteria</taxon>
        <taxon>Lysobacterales</taxon>
        <taxon>Lysobacteraceae</taxon>
        <taxon>Lysobacter</taxon>
    </lineage>
</organism>
<dbReference type="AlphaFoldDB" id="A0A108U5L1"/>
<proteinExistence type="predicted"/>
<comment type="caution">
    <text evidence="1">The sequence shown here is derived from an EMBL/GenBank/DDBJ whole genome shotgun (WGS) entry which is preliminary data.</text>
</comment>
<evidence type="ECO:0000313" key="2">
    <source>
        <dbReference type="Proteomes" id="UP000023435"/>
    </source>
</evidence>